<evidence type="ECO:0000313" key="1">
    <source>
        <dbReference type="EMBL" id="VDK36756.1"/>
    </source>
</evidence>
<reference evidence="3" key="1">
    <citation type="submission" date="2017-02" db="UniProtKB">
        <authorList>
            <consortium name="WormBaseParasite"/>
        </authorList>
    </citation>
    <scope>IDENTIFICATION</scope>
</reference>
<keyword evidence="2" id="KW-1185">Reference proteome</keyword>
<dbReference type="AlphaFoldDB" id="A0A0M3JNV9"/>
<evidence type="ECO:0000313" key="3">
    <source>
        <dbReference type="WBParaSite" id="ASIM_0000935101-mRNA-1"/>
    </source>
</evidence>
<proteinExistence type="predicted"/>
<accession>A0A0M3JNV9</accession>
<name>A0A0M3JNV9_ANISI</name>
<reference evidence="1 2" key="2">
    <citation type="submission" date="2018-11" db="EMBL/GenBank/DDBJ databases">
        <authorList>
            <consortium name="Pathogen Informatics"/>
        </authorList>
    </citation>
    <scope>NUCLEOTIDE SEQUENCE [LARGE SCALE GENOMIC DNA]</scope>
</reference>
<dbReference type="Proteomes" id="UP000267096">
    <property type="component" value="Unassembled WGS sequence"/>
</dbReference>
<dbReference type="WBParaSite" id="ASIM_0000935101-mRNA-1">
    <property type="protein sequence ID" value="ASIM_0000935101-mRNA-1"/>
    <property type="gene ID" value="ASIM_0000935101"/>
</dbReference>
<sequence length="50" mass="5864">MALDWIETFYGLDNIPSRVTDTSHQLLRFVVSYNAKYLDEKIREAVKNCV</sequence>
<organism evidence="3">
    <name type="scientific">Anisakis simplex</name>
    <name type="common">Herring worm</name>
    <dbReference type="NCBI Taxonomy" id="6269"/>
    <lineage>
        <taxon>Eukaryota</taxon>
        <taxon>Metazoa</taxon>
        <taxon>Ecdysozoa</taxon>
        <taxon>Nematoda</taxon>
        <taxon>Chromadorea</taxon>
        <taxon>Rhabditida</taxon>
        <taxon>Spirurina</taxon>
        <taxon>Ascaridomorpha</taxon>
        <taxon>Ascaridoidea</taxon>
        <taxon>Anisakidae</taxon>
        <taxon>Anisakis</taxon>
        <taxon>Anisakis simplex complex</taxon>
    </lineage>
</organism>
<protein>
    <submittedName>
        <fullName evidence="3">Transposase</fullName>
    </submittedName>
</protein>
<dbReference type="EMBL" id="UYRR01026672">
    <property type="protein sequence ID" value="VDK36756.1"/>
    <property type="molecule type" value="Genomic_DNA"/>
</dbReference>
<gene>
    <name evidence="1" type="ORF">ASIM_LOCUS9096</name>
</gene>
<evidence type="ECO:0000313" key="2">
    <source>
        <dbReference type="Proteomes" id="UP000267096"/>
    </source>
</evidence>